<feature type="transmembrane region" description="Helical" evidence="1">
    <location>
        <begin position="166"/>
        <end position="185"/>
    </location>
</feature>
<sequence length="276" mass="29630">MNLVRAEILKIRTTSTWWVFGIIMLPLWALAVLYNWGTANISGGVDPAESGLSADQAEQLRVANEAVNVATTLYTSGQFLGVLLVMLLGAIIVTNEFFHLTATTTFLVSPVRERVITAKLIAAILLGLVFWAVTTILNLIVVPFVLHALDYSAQLGDPAVWRAIGLNALAFALWAIVGVGAGVLIRSQLGATLTLSIAYVIGTFGASLVFYLLTQYVADWFSKLQVLVPTTASTLMISGTELPGNPPRWVGAVVLIGYAVVTGFLGTLIVRRRDIS</sequence>
<dbReference type="RefSeq" id="WP_189080771.1">
    <property type="nucleotide sequence ID" value="NZ_BMMX01000019.1"/>
</dbReference>
<keyword evidence="1" id="KW-1133">Transmembrane helix</keyword>
<proteinExistence type="predicted"/>
<evidence type="ECO:0008006" key="4">
    <source>
        <dbReference type="Google" id="ProtNLM"/>
    </source>
</evidence>
<dbReference type="Proteomes" id="UP000656042">
    <property type="component" value="Unassembled WGS sequence"/>
</dbReference>
<reference evidence="2" key="2">
    <citation type="submission" date="2020-09" db="EMBL/GenBank/DDBJ databases">
        <authorList>
            <person name="Sun Q."/>
            <person name="Zhou Y."/>
        </authorList>
    </citation>
    <scope>NUCLEOTIDE SEQUENCE</scope>
    <source>
        <strain evidence="2">CGMCC 4.7299</strain>
    </source>
</reference>
<evidence type="ECO:0000313" key="2">
    <source>
        <dbReference type="EMBL" id="GGL01377.1"/>
    </source>
</evidence>
<evidence type="ECO:0000313" key="3">
    <source>
        <dbReference type="Proteomes" id="UP000656042"/>
    </source>
</evidence>
<dbReference type="EMBL" id="BMMX01000019">
    <property type="protein sequence ID" value="GGL01377.1"/>
    <property type="molecule type" value="Genomic_DNA"/>
</dbReference>
<dbReference type="PANTHER" id="PTHR37305">
    <property type="entry name" value="INTEGRAL MEMBRANE PROTEIN-RELATED"/>
    <property type="match status" value="1"/>
</dbReference>
<feature type="transmembrane region" description="Helical" evidence="1">
    <location>
        <begin position="16"/>
        <end position="36"/>
    </location>
</feature>
<comment type="caution">
    <text evidence="2">The sequence shown here is derived from an EMBL/GenBank/DDBJ whole genome shotgun (WGS) entry which is preliminary data.</text>
</comment>
<gene>
    <name evidence="2" type="ORF">GCM10012284_39930</name>
</gene>
<feature type="transmembrane region" description="Helical" evidence="1">
    <location>
        <begin position="249"/>
        <end position="270"/>
    </location>
</feature>
<dbReference type="PANTHER" id="PTHR37305:SF1">
    <property type="entry name" value="MEMBRANE PROTEIN"/>
    <property type="match status" value="1"/>
</dbReference>
<keyword evidence="3" id="KW-1185">Reference proteome</keyword>
<accession>A0A8J3C2Q2</accession>
<name>A0A8J3C2Q2_9ACTN</name>
<organism evidence="2 3">
    <name type="scientific">Mangrovihabitans endophyticus</name>
    <dbReference type="NCBI Taxonomy" id="1751298"/>
    <lineage>
        <taxon>Bacteria</taxon>
        <taxon>Bacillati</taxon>
        <taxon>Actinomycetota</taxon>
        <taxon>Actinomycetes</taxon>
        <taxon>Micromonosporales</taxon>
        <taxon>Micromonosporaceae</taxon>
        <taxon>Mangrovihabitans</taxon>
    </lineage>
</organism>
<evidence type="ECO:0000256" key="1">
    <source>
        <dbReference type="SAM" id="Phobius"/>
    </source>
</evidence>
<feature type="transmembrane region" description="Helical" evidence="1">
    <location>
        <begin position="79"/>
        <end position="108"/>
    </location>
</feature>
<protein>
    <recommendedName>
        <fullName evidence="4">ABC-2 family transporter protein</fullName>
    </recommendedName>
</protein>
<dbReference type="AlphaFoldDB" id="A0A8J3C2Q2"/>
<keyword evidence="1" id="KW-0472">Membrane</keyword>
<reference evidence="2" key="1">
    <citation type="journal article" date="2014" name="Int. J. Syst. Evol. Microbiol.">
        <title>Complete genome sequence of Corynebacterium casei LMG S-19264T (=DSM 44701T), isolated from a smear-ripened cheese.</title>
        <authorList>
            <consortium name="US DOE Joint Genome Institute (JGI-PGF)"/>
            <person name="Walter F."/>
            <person name="Albersmeier A."/>
            <person name="Kalinowski J."/>
            <person name="Ruckert C."/>
        </authorList>
    </citation>
    <scope>NUCLEOTIDE SEQUENCE</scope>
    <source>
        <strain evidence="2">CGMCC 4.7299</strain>
    </source>
</reference>
<feature type="transmembrane region" description="Helical" evidence="1">
    <location>
        <begin position="120"/>
        <end position="146"/>
    </location>
</feature>
<feature type="transmembrane region" description="Helical" evidence="1">
    <location>
        <begin position="197"/>
        <end position="218"/>
    </location>
</feature>
<keyword evidence="1" id="KW-0812">Transmembrane</keyword>